<comment type="cofactor">
    <cofactor evidence="2">
        <name>[4Fe-4S] cluster</name>
        <dbReference type="ChEBI" id="CHEBI:49883"/>
    </cofactor>
</comment>
<evidence type="ECO:0000259" key="10">
    <source>
        <dbReference type="Pfam" id="PF00724"/>
    </source>
</evidence>
<dbReference type="RefSeq" id="WP_359696231.1">
    <property type="nucleotide sequence ID" value="NZ_JBEYXT010000067.1"/>
</dbReference>
<evidence type="ECO:0000256" key="3">
    <source>
        <dbReference type="ARBA" id="ARBA00011048"/>
    </source>
</evidence>
<accession>A0ABV3AZQ7</accession>
<dbReference type="PANTHER" id="PTHR42917">
    <property type="entry name" value="2,4-DIENOYL-COA REDUCTASE"/>
    <property type="match status" value="1"/>
</dbReference>
<dbReference type="GO" id="GO:0008670">
    <property type="term" value="F:2,4-dienoyl-CoA reductase (NADPH) activity"/>
    <property type="evidence" value="ECO:0007669"/>
    <property type="project" value="UniProtKB-EC"/>
</dbReference>
<keyword evidence="4" id="KW-0285">Flavoprotein</keyword>
<feature type="domain" description="FAD/NAD(P)-binding" evidence="11">
    <location>
        <begin position="377"/>
        <end position="639"/>
    </location>
</feature>
<comment type="cofactor">
    <cofactor evidence="1">
        <name>FMN</name>
        <dbReference type="ChEBI" id="CHEBI:58210"/>
    </cofactor>
</comment>
<evidence type="ECO:0000256" key="5">
    <source>
        <dbReference type="ARBA" id="ARBA00022643"/>
    </source>
</evidence>
<feature type="domain" description="NADH:flavin oxidoreductase/NADH oxidase N-terminal" evidence="10">
    <location>
        <begin position="7"/>
        <end position="331"/>
    </location>
</feature>
<sequence length="673" mass="73068">MSRYPHLLSPLDLGFTTLPNRVLMGSMHLSLEEAERGFERMAAFYAERARGGVGLIVTGGIAPDERGRPFPGGAKMTTEAEAEQHALVTEAVHREGGRIAMQILHTGRYAHHPDLVAPSALQAPINKYVPHALTDDEIEETIEAFVRAAALAGAAGYDGVEIMGSEGYLINEFIAPATNHRTDRWGGSYENRVRFPLEIVRRVRERVGPDFILIYRLSMLDLVPDGSTLDEVVTLAKAVEAAGATIINTGIGWHEARVPTIATSVPRGAYSWITQRLKGVVSVPLVTSNRINTPEVAEELLAEGRADMVSMARPFLADPHFVAKARAGRPDTINTCIGCNQACLDHSFSGKITSCLVNPRACRETELVLSPTRRRKRLAVVGAGPAGLAASVTAAQRGHDVTLFDADDKIGGQLNIARRVPGKEEFDETLRYFRVQLDEHGVDVRLGTKVTAEDLAQGAYDEVVVATGVTPRVPDIPGRERPNVVSYLDVLRDRVPVGERVAILGAGGIGFDTALYLTDPGDQASTRPDVYFRHWGVDTEYRTRGGLGRPERPTVPRTVHLLQRKPSKVGAGLGATTGWIHRAELKHRGVTMVAGVTYRRIDDEGLHVTVDGEERVIPVDTVVLCTGQEPNRSLYEELREDGLSAHLIGGADLAAELDAKRAIRQGTELGATL</sequence>
<keyword evidence="9" id="KW-0411">Iron-sulfur</keyword>
<evidence type="ECO:0000256" key="8">
    <source>
        <dbReference type="ARBA" id="ARBA00023004"/>
    </source>
</evidence>
<name>A0ABV3AZQ7_9ACTN</name>
<evidence type="ECO:0000256" key="9">
    <source>
        <dbReference type="ARBA" id="ARBA00023014"/>
    </source>
</evidence>
<dbReference type="Pfam" id="PF07992">
    <property type="entry name" value="Pyr_redox_2"/>
    <property type="match status" value="1"/>
</dbReference>
<evidence type="ECO:0000256" key="7">
    <source>
        <dbReference type="ARBA" id="ARBA00023002"/>
    </source>
</evidence>
<dbReference type="Proteomes" id="UP001551189">
    <property type="component" value="Unassembled WGS sequence"/>
</dbReference>
<dbReference type="EMBL" id="JBEYXT010000067">
    <property type="protein sequence ID" value="MEU6802672.1"/>
    <property type="molecule type" value="Genomic_DNA"/>
</dbReference>
<reference evidence="12 13" key="1">
    <citation type="submission" date="2024-06" db="EMBL/GenBank/DDBJ databases">
        <title>The Natural Products Discovery Center: Release of the First 8490 Sequenced Strains for Exploring Actinobacteria Biosynthetic Diversity.</title>
        <authorList>
            <person name="Kalkreuter E."/>
            <person name="Kautsar S.A."/>
            <person name="Yang D."/>
            <person name="Bader C.D."/>
            <person name="Teijaro C.N."/>
            <person name="Fluegel L."/>
            <person name="Davis C.M."/>
            <person name="Simpson J.R."/>
            <person name="Lauterbach L."/>
            <person name="Steele A.D."/>
            <person name="Gui C."/>
            <person name="Meng S."/>
            <person name="Li G."/>
            <person name="Viehrig K."/>
            <person name="Ye F."/>
            <person name="Su P."/>
            <person name="Kiefer A.F."/>
            <person name="Nichols A."/>
            <person name="Cepeda A.J."/>
            <person name="Yan W."/>
            <person name="Fan B."/>
            <person name="Jiang Y."/>
            <person name="Adhikari A."/>
            <person name="Zheng C.-J."/>
            <person name="Schuster L."/>
            <person name="Cowan T.M."/>
            <person name="Smanski M.J."/>
            <person name="Chevrette M.G."/>
            <person name="De Carvalho L.P.S."/>
            <person name="Shen B."/>
        </authorList>
    </citation>
    <scope>NUCLEOTIDE SEQUENCE [LARGE SCALE GENOMIC DNA]</scope>
    <source>
        <strain evidence="12 13">NPDC046851</strain>
    </source>
</reference>
<dbReference type="Gene3D" id="3.40.50.720">
    <property type="entry name" value="NAD(P)-binding Rossmann-like Domain"/>
    <property type="match status" value="1"/>
</dbReference>
<comment type="caution">
    <text evidence="12">The sequence shown here is derived from an EMBL/GenBank/DDBJ whole genome shotgun (WGS) entry which is preliminary data.</text>
</comment>
<dbReference type="InterPro" id="IPR036188">
    <property type="entry name" value="FAD/NAD-bd_sf"/>
</dbReference>
<evidence type="ECO:0000256" key="4">
    <source>
        <dbReference type="ARBA" id="ARBA00022630"/>
    </source>
</evidence>
<dbReference type="InterPro" id="IPR051793">
    <property type="entry name" value="NADH:flavin_oxidoreductase"/>
</dbReference>
<keyword evidence="6" id="KW-0479">Metal-binding</keyword>
<evidence type="ECO:0000259" key="11">
    <source>
        <dbReference type="Pfam" id="PF07992"/>
    </source>
</evidence>
<protein>
    <submittedName>
        <fullName evidence="12">NADPH-dependent 2,4-dienoyl-CoA reductase</fullName>
        <ecNumber evidence="12">1.3.1.34</ecNumber>
    </submittedName>
</protein>
<evidence type="ECO:0000256" key="1">
    <source>
        <dbReference type="ARBA" id="ARBA00001917"/>
    </source>
</evidence>
<dbReference type="InterPro" id="IPR013785">
    <property type="entry name" value="Aldolase_TIM"/>
</dbReference>
<dbReference type="EC" id="1.3.1.34" evidence="12"/>
<comment type="similarity">
    <text evidence="3">In the N-terminal section; belongs to the NADH:flavin oxidoreductase/NADH oxidase family.</text>
</comment>
<dbReference type="SUPFAM" id="SSF51905">
    <property type="entry name" value="FAD/NAD(P)-binding domain"/>
    <property type="match status" value="1"/>
</dbReference>
<evidence type="ECO:0000256" key="6">
    <source>
        <dbReference type="ARBA" id="ARBA00022723"/>
    </source>
</evidence>
<keyword evidence="8" id="KW-0408">Iron</keyword>
<dbReference type="InterPro" id="IPR001155">
    <property type="entry name" value="OxRdtase_FMN_N"/>
</dbReference>
<dbReference type="SUPFAM" id="SSF51395">
    <property type="entry name" value="FMN-linked oxidoreductases"/>
    <property type="match status" value="1"/>
</dbReference>
<dbReference type="CDD" id="cd02930">
    <property type="entry name" value="DCR_FMN"/>
    <property type="match status" value="1"/>
</dbReference>
<proteinExistence type="inferred from homology"/>
<organism evidence="12 13">
    <name type="scientific">Streptomyces neyagawaensis</name>
    <dbReference type="NCBI Taxonomy" id="42238"/>
    <lineage>
        <taxon>Bacteria</taxon>
        <taxon>Bacillati</taxon>
        <taxon>Actinomycetota</taxon>
        <taxon>Actinomycetes</taxon>
        <taxon>Kitasatosporales</taxon>
        <taxon>Streptomycetaceae</taxon>
        <taxon>Streptomyces</taxon>
    </lineage>
</organism>
<gene>
    <name evidence="12" type="ORF">ABZ931_16900</name>
</gene>
<keyword evidence="13" id="KW-1185">Reference proteome</keyword>
<evidence type="ECO:0000313" key="13">
    <source>
        <dbReference type="Proteomes" id="UP001551189"/>
    </source>
</evidence>
<dbReference type="Gene3D" id="3.50.50.60">
    <property type="entry name" value="FAD/NAD(P)-binding domain"/>
    <property type="match status" value="1"/>
</dbReference>
<dbReference type="PRINTS" id="PR00368">
    <property type="entry name" value="FADPNR"/>
</dbReference>
<evidence type="ECO:0000313" key="12">
    <source>
        <dbReference type="EMBL" id="MEU6802672.1"/>
    </source>
</evidence>
<evidence type="ECO:0000256" key="2">
    <source>
        <dbReference type="ARBA" id="ARBA00001966"/>
    </source>
</evidence>
<dbReference type="Pfam" id="PF00724">
    <property type="entry name" value="Oxidored_FMN"/>
    <property type="match status" value="1"/>
</dbReference>
<dbReference type="InterPro" id="IPR023753">
    <property type="entry name" value="FAD/NAD-binding_dom"/>
</dbReference>
<dbReference type="PRINTS" id="PR00411">
    <property type="entry name" value="PNDRDTASEI"/>
</dbReference>
<keyword evidence="5" id="KW-0288">FMN</keyword>
<dbReference type="PANTHER" id="PTHR42917:SF2">
    <property type="entry name" value="2,4-DIENOYL-COA REDUCTASE [(2E)-ENOYL-COA-PRODUCING]"/>
    <property type="match status" value="1"/>
</dbReference>
<dbReference type="Gene3D" id="3.20.20.70">
    <property type="entry name" value="Aldolase class I"/>
    <property type="match status" value="1"/>
</dbReference>
<keyword evidence="7 12" id="KW-0560">Oxidoreductase</keyword>